<evidence type="ECO:0000256" key="6">
    <source>
        <dbReference type="ARBA" id="ARBA00023132"/>
    </source>
</evidence>
<keyword evidence="7" id="KW-0539">Nucleus</keyword>
<keyword evidence="4" id="KW-0653">Protein transport</keyword>
<comment type="caution">
    <text evidence="8">The sequence shown here is derived from an EMBL/GenBank/DDBJ whole genome shotgun (WGS) entry which is preliminary data.</text>
</comment>
<dbReference type="GO" id="GO:0051028">
    <property type="term" value="P:mRNA transport"/>
    <property type="evidence" value="ECO:0007669"/>
    <property type="project" value="UniProtKB-KW"/>
</dbReference>
<reference evidence="8" key="2">
    <citation type="journal article" date="2022" name="Proc. Natl. Acad. Sci. U.S.A.">
        <title>Diploid-dominant life cycles characterize the early evolution of Fungi.</title>
        <authorList>
            <person name="Amses K.R."/>
            <person name="Simmons D.R."/>
            <person name="Longcore J.E."/>
            <person name="Mondo S.J."/>
            <person name="Seto K."/>
            <person name="Jeronimo G.H."/>
            <person name="Bonds A.E."/>
            <person name="Quandt C.A."/>
            <person name="Davis W.J."/>
            <person name="Chang Y."/>
            <person name="Federici B.A."/>
            <person name="Kuo A."/>
            <person name="LaButti K."/>
            <person name="Pangilinan J."/>
            <person name="Andreopoulos W."/>
            <person name="Tritt A."/>
            <person name="Riley R."/>
            <person name="Hundley H."/>
            <person name="Johnson J."/>
            <person name="Lipzen A."/>
            <person name="Barry K."/>
            <person name="Lang B.F."/>
            <person name="Cuomo C.A."/>
            <person name="Buchler N.E."/>
            <person name="Grigoriev I.V."/>
            <person name="Spatafora J.W."/>
            <person name="Stajich J.E."/>
            <person name="James T.Y."/>
        </authorList>
    </citation>
    <scope>NUCLEOTIDE SEQUENCE</scope>
    <source>
        <strain evidence="8">AG</strain>
    </source>
</reference>
<accession>A0AAD5HGX3</accession>
<evidence type="ECO:0000256" key="5">
    <source>
        <dbReference type="ARBA" id="ARBA00023010"/>
    </source>
</evidence>
<keyword evidence="9" id="KW-1185">Reference proteome</keyword>
<dbReference type="AlphaFoldDB" id="A0AAD5HGX3"/>
<name>A0AAD5HGX3_UMBRA</name>
<dbReference type="Pfam" id="PF15967">
    <property type="entry name" value="Nucleoporin_FG2"/>
    <property type="match status" value="1"/>
</dbReference>
<keyword evidence="3" id="KW-0509">mRNA transport</keyword>
<evidence type="ECO:0000313" key="8">
    <source>
        <dbReference type="EMBL" id="KAI8583950.1"/>
    </source>
</evidence>
<comment type="subcellular location">
    <subcellularLocation>
        <location evidence="1">Nucleus</location>
        <location evidence="1">Nuclear pore complex</location>
    </subcellularLocation>
</comment>
<keyword evidence="5" id="KW-0811">Translocation</keyword>
<dbReference type="GO" id="GO:0008139">
    <property type="term" value="F:nuclear localization sequence binding"/>
    <property type="evidence" value="ECO:0007669"/>
    <property type="project" value="InterPro"/>
</dbReference>
<dbReference type="EMBL" id="MU620894">
    <property type="protein sequence ID" value="KAI8583950.1"/>
    <property type="molecule type" value="Genomic_DNA"/>
</dbReference>
<dbReference type="PANTHER" id="PTHR13437">
    <property type="entry name" value="NUCLEOPORIN P58/P45 NUCLEOPORIN-LIKE PROTEIN 1"/>
    <property type="match status" value="1"/>
</dbReference>
<evidence type="ECO:0000313" key="9">
    <source>
        <dbReference type="Proteomes" id="UP001206595"/>
    </source>
</evidence>
<evidence type="ECO:0000256" key="1">
    <source>
        <dbReference type="ARBA" id="ARBA00004567"/>
    </source>
</evidence>
<dbReference type="GeneID" id="75910952"/>
<dbReference type="GO" id="GO:0005643">
    <property type="term" value="C:nuclear pore"/>
    <property type="evidence" value="ECO:0007669"/>
    <property type="project" value="UniProtKB-SubCell"/>
</dbReference>
<dbReference type="Proteomes" id="UP001206595">
    <property type="component" value="Unassembled WGS sequence"/>
</dbReference>
<organism evidence="8 9">
    <name type="scientific">Umbelopsis ramanniana AG</name>
    <dbReference type="NCBI Taxonomy" id="1314678"/>
    <lineage>
        <taxon>Eukaryota</taxon>
        <taxon>Fungi</taxon>
        <taxon>Fungi incertae sedis</taxon>
        <taxon>Mucoromycota</taxon>
        <taxon>Mucoromycotina</taxon>
        <taxon>Umbelopsidomycetes</taxon>
        <taxon>Umbelopsidales</taxon>
        <taxon>Umbelopsidaceae</taxon>
        <taxon>Umbelopsis</taxon>
    </lineage>
</organism>
<gene>
    <name evidence="8" type="ORF">K450DRAFT_220761</name>
</gene>
<proteinExistence type="predicted"/>
<evidence type="ECO:0000256" key="7">
    <source>
        <dbReference type="ARBA" id="ARBA00023242"/>
    </source>
</evidence>
<keyword evidence="6" id="KW-0906">Nuclear pore complex</keyword>
<dbReference type="RefSeq" id="XP_051448954.1">
    <property type="nucleotide sequence ID" value="XM_051585604.1"/>
</dbReference>
<evidence type="ECO:0000256" key="3">
    <source>
        <dbReference type="ARBA" id="ARBA00022816"/>
    </source>
</evidence>
<keyword evidence="2" id="KW-0813">Transport</keyword>
<dbReference type="InterPro" id="IPR024882">
    <property type="entry name" value="NUP58/p45/49"/>
</dbReference>
<protein>
    <submittedName>
        <fullName evidence="8">Uncharacterized protein</fullName>
    </submittedName>
</protein>
<evidence type="ECO:0000256" key="2">
    <source>
        <dbReference type="ARBA" id="ARBA00022448"/>
    </source>
</evidence>
<dbReference type="PANTHER" id="PTHR13437:SF2">
    <property type="entry name" value="NUCLEOPORIN P58_P45"/>
    <property type="match status" value="1"/>
</dbReference>
<reference evidence="8" key="1">
    <citation type="submission" date="2021-06" db="EMBL/GenBank/DDBJ databases">
        <authorList>
            <consortium name="DOE Joint Genome Institute"/>
            <person name="Mondo S.J."/>
            <person name="Amses K.R."/>
            <person name="Simmons D.R."/>
            <person name="Longcore J.E."/>
            <person name="Seto K."/>
            <person name="Alves G.H."/>
            <person name="Bonds A.E."/>
            <person name="Quandt C.A."/>
            <person name="Davis W.J."/>
            <person name="Chang Y."/>
            <person name="Letcher P.M."/>
            <person name="Powell M.J."/>
            <person name="Kuo A."/>
            <person name="Labutti K."/>
            <person name="Pangilinan J."/>
            <person name="Andreopoulos W."/>
            <person name="Tritt A."/>
            <person name="Riley R."/>
            <person name="Hundley H."/>
            <person name="Johnson J."/>
            <person name="Lipzen A."/>
            <person name="Barry K."/>
            <person name="Berbee M.L."/>
            <person name="Buchler N.E."/>
            <person name="Grigoriev I.V."/>
            <person name="Spatafora J.W."/>
            <person name="Stajich J.E."/>
            <person name="James T.Y."/>
        </authorList>
    </citation>
    <scope>NUCLEOTIDE SEQUENCE</scope>
    <source>
        <strain evidence="8">AG</strain>
    </source>
</reference>
<dbReference type="GO" id="GO:0017056">
    <property type="term" value="F:structural constituent of nuclear pore"/>
    <property type="evidence" value="ECO:0007669"/>
    <property type="project" value="InterPro"/>
</dbReference>
<sequence>MERIQRLLGAVDYEMRSASVAKIVVDTYKNPASGGKWLSGHNVHNEYFKRLAHNFEIRLERYRQSIAEIEMTVSSLAKGTRQSPHAIAEIMKYQNKSFIAVAGKVAAIHEEIDKLKELYVGSYGNKTIKLAANNTAGSAKKAPSTLNMIASTTLKPFSETFR</sequence>
<evidence type="ECO:0000256" key="4">
    <source>
        <dbReference type="ARBA" id="ARBA00022927"/>
    </source>
</evidence>
<dbReference type="Gene3D" id="6.10.140.1350">
    <property type="match status" value="1"/>
</dbReference>
<dbReference type="GO" id="GO:0015031">
    <property type="term" value="P:protein transport"/>
    <property type="evidence" value="ECO:0007669"/>
    <property type="project" value="UniProtKB-KW"/>
</dbReference>